<organism evidence="5">
    <name type="scientific">hydrothermal vent metagenome</name>
    <dbReference type="NCBI Taxonomy" id="652676"/>
    <lineage>
        <taxon>unclassified sequences</taxon>
        <taxon>metagenomes</taxon>
        <taxon>ecological metagenomes</taxon>
    </lineage>
</organism>
<evidence type="ECO:0000259" key="4">
    <source>
        <dbReference type="Pfam" id="PF07804"/>
    </source>
</evidence>
<reference evidence="5" key="1">
    <citation type="submission" date="2018-06" db="EMBL/GenBank/DDBJ databases">
        <authorList>
            <person name="Zhirakovskaya E."/>
        </authorList>
    </citation>
    <scope>NUCLEOTIDE SEQUENCE</scope>
</reference>
<protein>
    <recommendedName>
        <fullName evidence="4">HipA-like C-terminal domain-containing protein</fullName>
    </recommendedName>
</protein>
<sequence length="440" mass="49152">MAITVREYLEQGPATSREIQAATGLGQTAVSRQIRGMGKAIIRFRRGVAFRYAMTRNAFGGADRLPLATVDAHGNTVLVAHIRPLAHSGFYIEPEPGMPSLLLGENGDGMYDDLPYFLSDLRPQGFIGRQIASDLSSQGGAFPPDPRRWNSEHIGRYLISNGEDLSGNFKFGHQALSRVRRQPTTTTADDYPELADNAMSGNNPGSSTGGEQPKFATFCKDHASHVIVKFSPRGNSDIALRWRDILITEFHATEALHAMEFPAAETRLIELDDRIFLESQRFDRSSEYGRLSMVSLQAIDAEFVGDGGNWLPVMSQLHFEKKVSWQHVYDAEYLYGFGKFINNTDMHLGNLSFGIAGDIFTLLPVYDMCSMGFAPKSGGEISPYDFVPPKYEGLQLEGRDIERMKKMAHDFWERVTADERISDDFRNFLSQGNPVDRMKA</sequence>
<dbReference type="GO" id="GO:0004674">
    <property type="term" value="F:protein serine/threonine kinase activity"/>
    <property type="evidence" value="ECO:0007669"/>
    <property type="project" value="TreeGrafter"/>
</dbReference>
<dbReference type="AlphaFoldDB" id="A0A3B0WG92"/>
<feature type="compositionally biased region" description="Polar residues" evidence="3">
    <location>
        <begin position="199"/>
        <end position="210"/>
    </location>
</feature>
<evidence type="ECO:0000256" key="3">
    <source>
        <dbReference type="SAM" id="MobiDB-lite"/>
    </source>
</evidence>
<feature type="region of interest" description="Disordered" evidence="3">
    <location>
        <begin position="179"/>
        <end position="210"/>
    </location>
</feature>
<name>A0A3B0WG92_9ZZZZ</name>
<dbReference type="PANTHER" id="PTHR37419">
    <property type="entry name" value="SERINE/THREONINE-PROTEIN KINASE TOXIN HIPA"/>
    <property type="match status" value="1"/>
</dbReference>
<accession>A0A3B0WG92</accession>
<dbReference type="NCBIfam" id="NF007297">
    <property type="entry name" value="PRK09775.1"/>
    <property type="match status" value="1"/>
</dbReference>
<proteinExistence type="predicted"/>
<evidence type="ECO:0000256" key="1">
    <source>
        <dbReference type="ARBA" id="ARBA00022679"/>
    </source>
</evidence>
<dbReference type="Pfam" id="PF07804">
    <property type="entry name" value="HipA_C"/>
    <property type="match status" value="1"/>
</dbReference>
<keyword evidence="2" id="KW-0418">Kinase</keyword>
<dbReference type="InterPro" id="IPR052028">
    <property type="entry name" value="HipA_Ser/Thr_kinase"/>
</dbReference>
<keyword evidence="1" id="KW-0808">Transferase</keyword>
<dbReference type="GO" id="GO:0005829">
    <property type="term" value="C:cytosol"/>
    <property type="evidence" value="ECO:0007669"/>
    <property type="project" value="TreeGrafter"/>
</dbReference>
<evidence type="ECO:0000313" key="5">
    <source>
        <dbReference type="EMBL" id="VAW51480.1"/>
    </source>
</evidence>
<feature type="domain" description="HipA-like C-terminal" evidence="4">
    <location>
        <begin position="206"/>
        <end position="374"/>
    </location>
</feature>
<gene>
    <name evidence="5" type="ORF">MNBD_GAMMA05-2076</name>
</gene>
<dbReference type="PANTHER" id="PTHR37419:SF8">
    <property type="entry name" value="TOXIN YJJJ"/>
    <property type="match status" value="1"/>
</dbReference>
<dbReference type="EMBL" id="UOFE01000017">
    <property type="protein sequence ID" value="VAW51480.1"/>
    <property type="molecule type" value="Genomic_DNA"/>
</dbReference>
<dbReference type="InterPro" id="IPR012893">
    <property type="entry name" value="HipA-like_C"/>
</dbReference>
<evidence type="ECO:0000256" key="2">
    <source>
        <dbReference type="ARBA" id="ARBA00022777"/>
    </source>
</evidence>